<dbReference type="EMBL" id="GL877427">
    <property type="protein sequence ID" value="ELA46996.2"/>
    <property type="molecule type" value="Genomic_DNA"/>
</dbReference>
<accession>L2GTK5</accession>
<organism evidence="2 3">
    <name type="scientific">Vavraia culicis (isolate floridensis)</name>
    <name type="common">Microsporidian parasite</name>
    <dbReference type="NCBI Taxonomy" id="948595"/>
    <lineage>
        <taxon>Eukaryota</taxon>
        <taxon>Fungi</taxon>
        <taxon>Fungi incertae sedis</taxon>
        <taxon>Microsporidia</taxon>
        <taxon>Pleistophoridae</taxon>
        <taxon>Vavraia</taxon>
    </lineage>
</organism>
<dbReference type="GeneID" id="19879403"/>
<dbReference type="HOGENOM" id="CLU_1612069_0_0_1"/>
<proteinExistence type="predicted"/>
<keyword evidence="1" id="KW-1133">Transmembrane helix</keyword>
<dbReference type="InParanoid" id="L2GTK5"/>
<evidence type="ECO:0000313" key="2">
    <source>
        <dbReference type="EMBL" id="ELA46996.2"/>
    </source>
</evidence>
<keyword evidence="1" id="KW-0472">Membrane</keyword>
<evidence type="ECO:0000256" key="1">
    <source>
        <dbReference type="SAM" id="Phobius"/>
    </source>
</evidence>
<dbReference type="VEuPathDB" id="MicrosporidiaDB:VCUG_01527"/>
<feature type="transmembrane region" description="Helical" evidence="1">
    <location>
        <begin position="131"/>
        <end position="156"/>
    </location>
</feature>
<name>L2GTK5_VAVCU</name>
<dbReference type="AlphaFoldDB" id="L2GTK5"/>
<keyword evidence="1" id="KW-0812">Transmembrane</keyword>
<gene>
    <name evidence="2" type="ORF">VCUG_01527</name>
</gene>
<protein>
    <submittedName>
        <fullName evidence="2">Uncharacterized protein</fullName>
    </submittedName>
</protein>
<reference evidence="3" key="1">
    <citation type="submission" date="2011-03" db="EMBL/GenBank/DDBJ databases">
        <title>The genome sequence of Vavraia culicis strain floridensis.</title>
        <authorList>
            <consortium name="The Broad Institute Genome Sequencing Platform"/>
            <person name="Cuomo C."/>
            <person name="Becnel J."/>
            <person name="Sanscrainte N."/>
            <person name="Young S.K."/>
            <person name="Zeng Q."/>
            <person name="Gargeya S."/>
            <person name="Fitzgerald M."/>
            <person name="Haas B."/>
            <person name="Abouelleil A."/>
            <person name="Alvarado L."/>
            <person name="Arachchi H.M."/>
            <person name="Berlin A."/>
            <person name="Chapman S.B."/>
            <person name="Gearin G."/>
            <person name="Goldberg J."/>
            <person name="Griggs A."/>
            <person name="Gujja S."/>
            <person name="Hansen M."/>
            <person name="Heiman D."/>
            <person name="Howarth C."/>
            <person name="Larimer J."/>
            <person name="Lui A."/>
            <person name="MacDonald P.J.P."/>
            <person name="McCowen C."/>
            <person name="Montmayeur A."/>
            <person name="Murphy C."/>
            <person name="Neiman D."/>
            <person name="Pearson M."/>
            <person name="Priest M."/>
            <person name="Roberts A."/>
            <person name="Saif S."/>
            <person name="Shea T."/>
            <person name="Sisk P."/>
            <person name="Stolte C."/>
            <person name="Sykes S."/>
            <person name="Wortman J."/>
            <person name="Nusbaum C."/>
            <person name="Birren B."/>
        </authorList>
    </citation>
    <scope>NUCLEOTIDE SEQUENCE [LARGE SCALE GENOMIC DNA]</scope>
    <source>
        <strain evidence="3">floridensis</strain>
    </source>
</reference>
<dbReference type="RefSeq" id="XP_008074518.1">
    <property type="nucleotide sequence ID" value="XM_008076327.1"/>
</dbReference>
<sequence>MLTYSTCEHYFDAVDIFGIDFVALEVLEIDASDCDLELKNNHISRVNMKMLKLLKIKCWRANRALIQMINEQQTLKHLETELYNGIFVSHKLLLQQCGLEHSLEDLLISSYLPLPLKELVTLINRYKQVDAFLLVNCMHTSTIIVAVNITIVFTYIKFAVLLDNG</sequence>
<evidence type="ECO:0000313" key="3">
    <source>
        <dbReference type="Proteomes" id="UP000011081"/>
    </source>
</evidence>
<keyword evidence="3" id="KW-1185">Reference proteome</keyword>
<dbReference type="Proteomes" id="UP000011081">
    <property type="component" value="Unassembled WGS sequence"/>
</dbReference>